<evidence type="ECO:0000256" key="10">
    <source>
        <dbReference type="ARBA" id="ARBA00023157"/>
    </source>
</evidence>
<dbReference type="PANTHER" id="PTHR14519:SF8">
    <property type="entry name" value="VITAMIN K EPOXIDE REDUCTASE COMPLEX SUBUNIT 1"/>
    <property type="match status" value="1"/>
</dbReference>
<dbReference type="SMART" id="SM00756">
    <property type="entry name" value="VKc"/>
    <property type="match status" value="1"/>
</dbReference>
<dbReference type="GO" id="GO:0048038">
    <property type="term" value="F:quinone binding"/>
    <property type="evidence" value="ECO:0007669"/>
    <property type="project" value="UniProtKB-KW"/>
</dbReference>
<keyword evidence="10" id="KW-1015">Disulfide bond</keyword>
<evidence type="ECO:0000256" key="7">
    <source>
        <dbReference type="ARBA" id="ARBA00022989"/>
    </source>
</evidence>
<dbReference type="Proteomes" id="UP001219518">
    <property type="component" value="Unassembled WGS sequence"/>
</dbReference>
<evidence type="ECO:0000256" key="5">
    <source>
        <dbReference type="ARBA" id="ARBA00022719"/>
    </source>
</evidence>
<evidence type="ECO:0000313" key="16">
    <source>
        <dbReference type="Proteomes" id="UP001219518"/>
    </source>
</evidence>
<evidence type="ECO:0000256" key="12">
    <source>
        <dbReference type="SAM" id="Coils"/>
    </source>
</evidence>
<evidence type="ECO:0000256" key="13">
    <source>
        <dbReference type="SAM" id="Phobius"/>
    </source>
</evidence>
<dbReference type="Pfam" id="PF07884">
    <property type="entry name" value="VKOR"/>
    <property type="match status" value="1"/>
</dbReference>
<feature type="coiled-coil region" evidence="12">
    <location>
        <begin position="149"/>
        <end position="176"/>
    </location>
</feature>
<dbReference type="GO" id="GO:0047057">
    <property type="term" value="F:vitamin-K-epoxide reductase (warfarin-sensitive) activity"/>
    <property type="evidence" value="ECO:0007669"/>
    <property type="project" value="UniProtKB-EC"/>
</dbReference>
<dbReference type="GO" id="GO:0005789">
    <property type="term" value="C:endoplasmic reticulum membrane"/>
    <property type="evidence" value="ECO:0007669"/>
    <property type="project" value="UniProtKB-SubCell"/>
</dbReference>
<feature type="transmembrane region" description="Helical" evidence="13">
    <location>
        <begin position="81"/>
        <end position="102"/>
    </location>
</feature>
<evidence type="ECO:0000256" key="2">
    <source>
        <dbReference type="ARBA" id="ARBA00006214"/>
    </source>
</evidence>
<dbReference type="EMBL" id="JAHWGI010000466">
    <property type="protein sequence ID" value="KAK3915877.1"/>
    <property type="molecule type" value="Genomic_DNA"/>
</dbReference>
<dbReference type="Gene3D" id="1.20.1440.130">
    <property type="entry name" value="VKOR domain"/>
    <property type="match status" value="1"/>
</dbReference>
<reference evidence="15" key="1">
    <citation type="submission" date="2021-07" db="EMBL/GenBank/DDBJ databases">
        <authorList>
            <person name="Catto M.A."/>
            <person name="Jacobson A."/>
            <person name="Kennedy G."/>
            <person name="Labadie P."/>
            <person name="Hunt B.G."/>
            <person name="Srinivasan R."/>
        </authorList>
    </citation>
    <scope>NUCLEOTIDE SEQUENCE</scope>
    <source>
        <strain evidence="15">PL_HMW_Pooled</strain>
        <tissue evidence="15">Head</tissue>
    </source>
</reference>
<feature type="domain" description="Vitamin K epoxide reductase" evidence="14">
    <location>
        <begin position="4"/>
        <end position="152"/>
    </location>
</feature>
<dbReference type="InterPro" id="IPR042406">
    <property type="entry name" value="VKORC1/VKORC1L1"/>
</dbReference>
<keyword evidence="12" id="KW-0175">Coiled coil</keyword>
<organism evidence="15 16">
    <name type="scientific">Frankliniella fusca</name>
    <dbReference type="NCBI Taxonomy" id="407009"/>
    <lineage>
        <taxon>Eukaryota</taxon>
        <taxon>Metazoa</taxon>
        <taxon>Ecdysozoa</taxon>
        <taxon>Arthropoda</taxon>
        <taxon>Hexapoda</taxon>
        <taxon>Insecta</taxon>
        <taxon>Pterygota</taxon>
        <taxon>Neoptera</taxon>
        <taxon>Paraneoptera</taxon>
        <taxon>Thysanoptera</taxon>
        <taxon>Terebrantia</taxon>
        <taxon>Thripoidea</taxon>
        <taxon>Thripidae</taxon>
        <taxon>Frankliniella</taxon>
    </lineage>
</organism>
<dbReference type="EC" id="1.17.4.4" evidence="3"/>
<name>A0AAE1LF52_9NEOP</name>
<keyword evidence="5" id="KW-0874">Quinone</keyword>
<keyword evidence="6" id="KW-0256">Endoplasmic reticulum</keyword>
<accession>A0AAE1LF52</accession>
<keyword evidence="4 13" id="KW-0812">Transmembrane</keyword>
<keyword evidence="8" id="KW-0560">Oxidoreductase</keyword>
<gene>
    <name evidence="15" type="ORF">KUF71_006020</name>
</gene>
<evidence type="ECO:0000313" key="15">
    <source>
        <dbReference type="EMBL" id="KAK3915877.1"/>
    </source>
</evidence>
<keyword evidence="16" id="KW-1185">Reference proteome</keyword>
<feature type="transmembrane region" description="Helical" evidence="13">
    <location>
        <begin position="6"/>
        <end position="27"/>
    </location>
</feature>
<dbReference type="GO" id="GO:0042373">
    <property type="term" value="P:vitamin K metabolic process"/>
    <property type="evidence" value="ECO:0007669"/>
    <property type="project" value="InterPro"/>
</dbReference>
<evidence type="ECO:0000259" key="14">
    <source>
        <dbReference type="SMART" id="SM00756"/>
    </source>
</evidence>
<reference evidence="15" key="2">
    <citation type="journal article" date="2023" name="BMC Genomics">
        <title>Pest status, molecular evolution, and epigenetic factors derived from the genome assembly of Frankliniella fusca, a thysanopteran phytovirus vector.</title>
        <authorList>
            <person name="Catto M.A."/>
            <person name="Labadie P.E."/>
            <person name="Jacobson A.L."/>
            <person name="Kennedy G.G."/>
            <person name="Srinivasan R."/>
            <person name="Hunt B.G."/>
        </authorList>
    </citation>
    <scope>NUCLEOTIDE SEQUENCE</scope>
    <source>
        <strain evidence="15">PL_HMW_Pooled</strain>
    </source>
</reference>
<protein>
    <recommendedName>
        <fullName evidence="3">vitamin-K-epoxide reductase (warfarin-sensitive)</fullName>
        <ecNumber evidence="3">1.17.4.4</ecNumber>
    </recommendedName>
</protein>
<dbReference type="PANTHER" id="PTHR14519">
    <property type="entry name" value="VITAMIN K EPOXIDE REDUCTASE COMPLEX, SUBUNIT 1"/>
    <property type="match status" value="1"/>
</dbReference>
<evidence type="ECO:0000256" key="9">
    <source>
        <dbReference type="ARBA" id="ARBA00023136"/>
    </source>
</evidence>
<evidence type="ECO:0000256" key="1">
    <source>
        <dbReference type="ARBA" id="ARBA00004477"/>
    </source>
</evidence>
<sequence length="178" mass="19740">MAGVTSINIILFVLCAAGVGASYYSVFVEKALEQNEKYQALCDINEQVSCTKVFGTKYAKGFGVVGKYLGEKHILNQPNGVYGIVFYALLAFLSLVNISFLVNIQLLLAFLSNGMSVYLGYLLVYVIKSICVVCVATYVINFLILVFTIVKLRRISRKLSKKAQKAENKQKKAVKKNK</sequence>
<evidence type="ECO:0000256" key="11">
    <source>
        <dbReference type="ARBA" id="ARBA00023284"/>
    </source>
</evidence>
<dbReference type="CDD" id="cd12917">
    <property type="entry name" value="VKOR_euk"/>
    <property type="match status" value="1"/>
</dbReference>
<keyword evidence="7 13" id="KW-1133">Transmembrane helix</keyword>
<proteinExistence type="inferred from homology"/>
<evidence type="ECO:0000256" key="4">
    <source>
        <dbReference type="ARBA" id="ARBA00022692"/>
    </source>
</evidence>
<keyword evidence="9 13" id="KW-0472">Membrane</keyword>
<keyword evidence="11" id="KW-0676">Redox-active center</keyword>
<evidence type="ECO:0000256" key="3">
    <source>
        <dbReference type="ARBA" id="ARBA00012278"/>
    </source>
</evidence>
<evidence type="ECO:0000256" key="6">
    <source>
        <dbReference type="ARBA" id="ARBA00022824"/>
    </source>
</evidence>
<dbReference type="AlphaFoldDB" id="A0AAE1LF52"/>
<dbReference type="InterPro" id="IPR038354">
    <property type="entry name" value="VKOR_sf"/>
</dbReference>
<dbReference type="InterPro" id="IPR012932">
    <property type="entry name" value="VKOR"/>
</dbReference>
<evidence type="ECO:0000256" key="8">
    <source>
        <dbReference type="ARBA" id="ARBA00023002"/>
    </source>
</evidence>
<comment type="subcellular location">
    <subcellularLocation>
        <location evidence="1">Endoplasmic reticulum membrane</location>
        <topology evidence="1">Multi-pass membrane protein</topology>
    </subcellularLocation>
</comment>
<feature type="transmembrane region" description="Helical" evidence="13">
    <location>
        <begin position="122"/>
        <end position="150"/>
    </location>
</feature>
<comment type="caution">
    <text evidence="15">The sequence shown here is derived from an EMBL/GenBank/DDBJ whole genome shotgun (WGS) entry which is preliminary data.</text>
</comment>
<comment type="similarity">
    <text evidence="2">Belongs to the VKOR family.</text>
</comment>